<proteinExistence type="predicted"/>
<name>A0A8T0G569_ARGBR</name>
<protein>
    <submittedName>
        <fullName evidence="1">Uncharacterized protein</fullName>
    </submittedName>
</protein>
<comment type="caution">
    <text evidence="1">The sequence shown here is derived from an EMBL/GenBank/DDBJ whole genome shotgun (WGS) entry which is preliminary data.</text>
</comment>
<reference evidence="1" key="2">
    <citation type="submission" date="2020-06" db="EMBL/GenBank/DDBJ databases">
        <authorList>
            <person name="Sheffer M."/>
        </authorList>
    </citation>
    <scope>NUCLEOTIDE SEQUENCE</scope>
</reference>
<organism evidence="1 2">
    <name type="scientific">Argiope bruennichi</name>
    <name type="common">Wasp spider</name>
    <name type="synonym">Aranea bruennichi</name>
    <dbReference type="NCBI Taxonomy" id="94029"/>
    <lineage>
        <taxon>Eukaryota</taxon>
        <taxon>Metazoa</taxon>
        <taxon>Ecdysozoa</taxon>
        <taxon>Arthropoda</taxon>
        <taxon>Chelicerata</taxon>
        <taxon>Arachnida</taxon>
        <taxon>Araneae</taxon>
        <taxon>Araneomorphae</taxon>
        <taxon>Entelegynae</taxon>
        <taxon>Araneoidea</taxon>
        <taxon>Araneidae</taxon>
        <taxon>Argiope</taxon>
    </lineage>
</organism>
<dbReference type="EMBL" id="JABXBU010000001">
    <property type="protein sequence ID" value="KAF8797019.1"/>
    <property type="molecule type" value="Genomic_DNA"/>
</dbReference>
<accession>A0A8T0G569</accession>
<sequence>MKLFTQLPESLVDRVVHILQPIVAEIHFWVRDHYDIIKHIQKRHITNNLCWKLEGTIDRIKTSQQLIQIESIDGGVRFALASVYIFKEDVTQLWQSMTEEERENIYRNESDLDVIFWVKWLKEKVASPWINFIPEDLDFDLWEEIISLLNDRSRRIRISSFYSELDRFIKTRFLHSLWPSVSYIDDLRLCYYLTAEAERDEIFHNPGLPYESKTKYLLCFYIDWPLQTIFLDVVNQMWYHLTPECFEHCLCYIVHQKLLKSMEDFDYLGLFKDFWNRIPANYKEQFGEETLIYAHALLRYDRKTSTLSIAETLEKCRNLTVEDMDILH</sequence>
<evidence type="ECO:0000313" key="2">
    <source>
        <dbReference type="Proteomes" id="UP000807504"/>
    </source>
</evidence>
<evidence type="ECO:0000313" key="1">
    <source>
        <dbReference type="EMBL" id="KAF8797019.1"/>
    </source>
</evidence>
<dbReference type="Proteomes" id="UP000807504">
    <property type="component" value="Unassembled WGS sequence"/>
</dbReference>
<reference evidence="1" key="1">
    <citation type="journal article" date="2020" name="bioRxiv">
        <title>Chromosome-level reference genome of the European wasp spider Argiope bruennichi: a resource for studies on range expansion and evolutionary adaptation.</title>
        <authorList>
            <person name="Sheffer M.M."/>
            <person name="Hoppe A."/>
            <person name="Krehenwinkel H."/>
            <person name="Uhl G."/>
            <person name="Kuss A.W."/>
            <person name="Jensen L."/>
            <person name="Jensen C."/>
            <person name="Gillespie R.G."/>
            <person name="Hoff K.J."/>
            <person name="Prost S."/>
        </authorList>
    </citation>
    <scope>NUCLEOTIDE SEQUENCE</scope>
</reference>
<keyword evidence="2" id="KW-1185">Reference proteome</keyword>
<dbReference type="AlphaFoldDB" id="A0A8T0G569"/>
<gene>
    <name evidence="1" type="ORF">HNY73_001335</name>
</gene>